<sequence length="54" mass="5986">MTPVILGNGLNDLLREMVVYCAGRTQLPARLPAKTCTICLYDTTTHNPKLLLNQ</sequence>
<name>A0A139ASC3_GONPJ</name>
<evidence type="ECO:0000313" key="1">
    <source>
        <dbReference type="EMBL" id="KXS19651.1"/>
    </source>
</evidence>
<dbReference type="Proteomes" id="UP000070544">
    <property type="component" value="Unassembled WGS sequence"/>
</dbReference>
<dbReference type="EMBL" id="KQ965737">
    <property type="protein sequence ID" value="KXS19651.1"/>
    <property type="molecule type" value="Genomic_DNA"/>
</dbReference>
<gene>
    <name evidence="1" type="ORF">M427DRAFT_52558</name>
</gene>
<evidence type="ECO:0000313" key="2">
    <source>
        <dbReference type="Proteomes" id="UP000070544"/>
    </source>
</evidence>
<protein>
    <submittedName>
        <fullName evidence="1">Uncharacterized protein</fullName>
    </submittedName>
</protein>
<reference evidence="1 2" key="1">
    <citation type="journal article" date="2015" name="Genome Biol. Evol.">
        <title>Phylogenomic analyses indicate that early fungi evolved digesting cell walls of algal ancestors of land plants.</title>
        <authorList>
            <person name="Chang Y."/>
            <person name="Wang S."/>
            <person name="Sekimoto S."/>
            <person name="Aerts A.L."/>
            <person name="Choi C."/>
            <person name="Clum A."/>
            <person name="LaButti K.M."/>
            <person name="Lindquist E.A."/>
            <person name="Yee Ngan C."/>
            <person name="Ohm R.A."/>
            <person name="Salamov A.A."/>
            <person name="Grigoriev I.V."/>
            <person name="Spatafora J.W."/>
            <person name="Berbee M.L."/>
        </authorList>
    </citation>
    <scope>NUCLEOTIDE SEQUENCE [LARGE SCALE GENOMIC DNA]</scope>
    <source>
        <strain evidence="1 2">JEL478</strain>
    </source>
</reference>
<keyword evidence="2" id="KW-1185">Reference proteome</keyword>
<proteinExistence type="predicted"/>
<accession>A0A139ASC3</accession>
<dbReference type="AlphaFoldDB" id="A0A139ASC3"/>
<organism evidence="1 2">
    <name type="scientific">Gonapodya prolifera (strain JEL478)</name>
    <name type="common">Monoblepharis prolifera</name>
    <dbReference type="NCBI Taxonomy" id="1344416"/>
    <lineage>
        <taxon>Eukaryota</taxon>
        <taxon>Fungi</taxon>
        <taxon>Fungi incertae sedis</taxon>
        <taxon>Chytridiomycota</taxon>
        <taxon>Chytridiomycota incertae sedis</taxon>
        <taxon>Monoblepharidomycetes</taxon>
        <taxon>Monoblepharidales</taxon>
        <taxon>Gonapodyaceae</taxon>
        <taxon>Gonapodya</taxon>
    </lineage>
</organism>